<evidence type="ECO:0000256" key="4">
    <source>
        <dbReference type="ARBA" id="ARBA00022723"/>
    </source>
</evidence>
<organism evidence="8 9">
    <name type="scientific">Armillaria ostoyae</name>
    <name type="common">Armillaria root rot fungus</name>
    <dbReference type="NCBI Taxonomy" id="47428"/>
    <lineage>
        <taxon>Eukaryota</taxon>
        <taxon>Fungi</taxon>
        <taxon>Dikarya</taxon>
        <taxon>Basidiomycota</taxon>
        <taxon>Agaricomycotina</taxon>
        <taxon>Agaricomycetes</taxon>
        <taxon>Agaricomycetidae</taxon>
        <taxon>Agaricales</taxon>
        <taxon>Marasmiineae</taxon>
        <taxon>Physalacriaceae</taxon>
        <taxon>Armillaria</taxon>
    </lineage>
</organism>
<dbReference type="GO" id="GO:0016705">
    <property type="term" value="F:oxidoreductase activity, acting on paired donors, with incorporation or reduction of molecular oxygen"/>
    <property type="evidence" value="ECO:0007669"/>
    <property type="project" value="InterPro"/>
</dbReference>
<sequence>MFGFGRHICPGQYLALDTVWIAIASMMSTLSFSKAVDSEGQDIEPSESYTSGFVCLLIPFKCMIKAHLAVAQVLLVD</sequence>
<evidence type="ECO:0000256" key="1">
    <source>
        <dbReference type="ARBA" id="ARBA00001971"/>
    </source>
</evidence>
<dbReference type="PANTHER" id="PTHR46300:SF5">
    <property type="entry name" value="CYTOCHROME P450"/>
    <property type="match status" value="1"/>
</dbReference>
<dbReference type="PROSITE" id="PS00086">
    <property type="entry name" value="CYTOCHROME_P450"/>
    <property type="match status" value="1"/>
</dbReference>
<keyword evidence="7" id="KW-0503">Monooxygenase</keyword>
<keyword evidence="6" id="KW-0408">Iron</keyword>
<reference evidence="9" key="1">
    <citation type="journal article" date="2017" name="Nat. Ecol. Evol.">
        <title>Genome expansion and lineage-specific genetic innovations in the forest pathogenic fungi Armillaria.</title>
        <authorList>
            <person name="Sipos G."/>
            <person name="Prasanna A.N."/>
            <person name="Walter M.C."/>
            <person name="O'Connor E."/>
            <person name="Balint B."/>
            <person name="Krizsan K."/>
            <person name="Kiss B."/>
            <person name="Hess J."/>
            <person name="Varga T."/>
            <person name="Slot J."/>
            <person name="Riley R."/>
            <person name="Boka B."/>
            <person name="Rigling D."/>
            <person name="Barry K."/>
            <person name="Lee J."/>
            <person name="Mihaltcheva S."/>
            <person name="LaButti K."/>
            <person name="Lipzen A."/>
            <person name="Waldron R."/>
            <person name="Moloney N.M."/>
            <person name="Sperisen C."/>
            <person name="Kredics L."/>
            <person name="Vagvoelgyi C."/>
            <person name="Patrignani A."/>
            <person name="Fitzpatrick D."/>
            <person name="Nagy I."/>
            <person name="Doyle S."/>
            <person name="Anderson J.B."/>
            <person name="Grigoriev I.V."/>
            <person name="Gueldener U."/>
            <person name="Muensterkoetter M."/>
            <person name="Nagy L.G."/>
        </authorList>
    </citation>
    <scope>NUCLEOTIDE SEQUENCE [LARGE SCALE GENOMIC DNA]</scope>
    <source>
        <strain evidence="9">C18/9</strain>
    </source>
</reference>
<keyword evidence="9" id="KW-1185">Reference proteome</keyword>
<keyword evidence="3" id="KW-0349">Heme</keyword>
<accession>A0A284SCJ5</accession>
<dbReference type="Gene3D" id="1.10.630.10">
    <property type="entry name" value="Cytochrome P450"/>
    <property type="match status" value="1"/>
</dbReference>
<evidence type="ECO:0000256" key="7">
    <source>
        <dbReference type="ARBA" id="ARBA00023033"/>
    </source>
</evidence>
<comment type="similarity">
    <text evidence="2">Belongs to the cytochrome P450 family.</text>
</comment>
<dbReference type="InterPro" id="IPR050364">
    <property type="entry name" value="Cytochrome_P450_fung"/>
</dbReference>
<evidence type="ECO:0000256" key="6">
    <source>
        <dbReference type="ARBA" id="ARBA00023004"/>
    </source>
</evidence>
<protein>
    <recommendedName>
        <fullName evidence="10">Cytochrome P450</fullName>
    </recommendedName>
</protein>
<evidence type="ECO:0000313" key="9">
    <source>
        <dbReference type="Proteomes" id="UP000219338"/>
    </source>
</evidence>
<dbReference type="PANTHER" id="PTHR46300">
    <property type="entry name" value="P450, PUTATIVE (EUROFUNG)-RELATED-RELATED"/>
    <property type="match status" value="1"/>
</dbReference>
<keyword evidence="5" id="KW-0560">Oxidoreductase</keyword>
<name>A0A284SCJ5_ARMOS</name>
<dbReference type="OrthoDB" id="3934656at2759"/>
<dbReference type="GO" id="GO:0020037">
    <property type="term" value="F:heme binding"/>
    <property type="evidence" value="ECO:0007669"/>
    <property type="project" value="InterPro"/>
</dbReference>
<dbReference type="InterPro" id="IPR017972">
    <property type="entry name" value="Cyt_P450_CS"/>
</dbReference>
<dbReference type="GO" id="GO:0004497">
    <property type="term" value="F:monooxygenase activity"/>
    <property type="evidence" value="ECO:0007669"/>
    <property type="project" value="UniProtKB-KW"/>
</dbReference>
<gene>
    <name evidence="8" type="ORF">ARMOST_22322</name>
</gene>
<dbReference type="GO" id="GO:0005506">
    <property type="term" value="F:iron ion binding"/>
    <property type="evidence" value="ECO:0007669"/>
    <property type="project" value="InterPro"/>
</dbReference>
<evidence type="ECO:0000313" key="8">
    <source>
        <dbReference type="EMBL" id="SJL18723.1"/>
    </source>
</evidence>
<evidence type="ECO:0000256" key="5">
    <source>
        <dbReference type="ARBA" id="ARBA00023002"/>
    </source>
</evidence>
<dbReference type="SUPFAM" id="SSF48264">
    <property type="entry name" value="Cytochrome P450"/>
    <property type="match status" value="1"/>
</dbReference>
<dbReference type="AlphaFoldDB" id="A0A284SCJ5"/>
<dbReference type="InterPro" id="IPR036396">
    <property type="entry name" value="Cyt_P450_sf"/>
</dbReference>
<evidence type="ECO:0000256" key="2">
    <source>
        <dbReference type="ARBA" id="ARBA00010617"/>
    </source>
</evidence>
<comment type="cofactor">
    <cofactor evidence="1">
        <name>heme</name>
        <dbReference type="ChEBI" id="CHEBI:30413"/>
    </cofactor>
</comment>
<evidence type="ECO:0000256" key="3">
    <source>
        <dbReference type="ARBA" id="ARBA00022617"/>
    </source>
</evidence>
<dbReference type="STRING" id="47428.A0A284SCJ5"/>
<dbReference type="EMBL" id="FUEG01000067">
    <property type="protein sequence ID" value="SJL18723.1"/>
    <property type="molecule type" value="Genomic_DNA"/>
</dbReference>
<proteinExistence type="inferred from homology"/>
<dbReference type="OMA" id="FGRHICP"/>
<dbReference type="Proteomes" id="UP000219338">
    <property type="component" value="Unassembled WGS sequence"/>
</dbReference>
<evidence type="ECO:0008006" key="10">
    <source>
        <dbReference type="Google" id="ProtNLM"/>
    </source>
</evidence>
<keyword evidence="4" id="KW-0479">Metal-binding</keyword>